<protein>
    <recommendedName>
        <fullName evidence="2">Peroxin-19</fullName>
    </recommendedName>
</protein>
<dbReference type="Gene3D" id="1.20.120.900">
    <property type="entry name" value="Pex19, mPTS binding domain"/>
    <property type="match status" value="1"/>
</dbReference>
<dbReference type="GO" id="GO:0005778">
    <property type="term" value="C:peroxisomal membrane"/>
    <property type="evidence" value="ECO:0007669"/>
    <property type="project" value="TreeGrafter"/>
</dbReference>
<evidence type="ECO:0000256" key="1">
    <source>
        <dbReference type="ARBA" id="ARBA00006326"/>
    </source>
</evidence>
<dbReference type="OMA" id="TEQCAIM"/>
<evidence type="ECO:0000256" key="3">
    <source>
        <dbReference type="SAM" id="MobiDB-lite"/>
    </source>
</evidence>
<dbReference type="Proteomes" id="UP000054359">
    <property type="component" value="Unassembled WGS sequence"/>
</dbReference>
<dbReference type="AlphaFoldDB" id="A0A087V0T3"/>
<name>A0A087V0T3_STEMI</name>
<keyword evidence="5" id="KW-1185">Reference proteome</keyword>
<dbReference type="OrthoDB" id="21292at2759"/>
<dbReference type="GO" id="GO:0045046">
    <property type="term" value="P:protein import into peroxisome membrane"/>
    <property type="evidence" value="ECO:0007669"/>
    <property type="project" value="TreeGrafter"/>
</dbReference>
<feature type="region of interest" description="Disordered" evidence="3">
    <location>
        <begin position="21"/>
        <end position="59"/>
    </location>
</feature>
<sequence length="275" mass="30571">MEQKDGENVAAASEGLDDLLDSCLNDFNKPLPKTAPSSKSEAEEVKTSSTPAKPSEDAWSEEFKQFSDVMETFLEEGSELGELKNLMGNLAQGGPLNVDDNFVESFAETIRGLTEGAQNIPEPTPEDLANLFTGLDIDGSGLSDPEQVSELMPLMHNVMQKLMSKELLYPSLKEIVDKYPQWLNEKHATLKEEDYNLYKKQYDLMKTVCDEFEKKVDDSEDAKKKQFGKVLQLMQEIQSCGNPPKELVSDIGQGVPLDEHGNIQLPGMTEQCAIM</sequence>
<feature type="non-terminal residue" evidence="4">
    <location>
        <position position="275"/>
    </location>
</feature>
<evidence type="ECO:0000313" key="5">
    <source>
        <dbReference type="Proteomes" id="UP000054359"/>
    </source>
</evidence>
<dbReference type="PANTHER" id="PTHR12774">
    <property type="entry name" value="PEROXISOMAL BIOGENESIS FACTOR 19"/>
    <property type="match status" value="1"/>
</dbReference>
<accession>A0A087V0T3</accession>
<dbReference type="EMBL" id="KL814884">
    <property type="protein sequence ID" value="KFM83222.1"/>
    <property type="molecule type" value="Genomic_DNA"/>
</dbReference>
<reference evidence="4 5" key="1">
    <citation type="submission" date="2013-11" db="EMBL/GenBank/DDBJ databases">
        <title>Genome sequencing of Stegodyphus mimosarum.</title>
        <authorList>
            <person name="Bechsgaard J."/>
        </authorList>
    </citation>
    <scope>NUCLEOTIDE SEQUENCE [LARGE SCALE GENOMIC DNA]</scope>
</reference>
<evidence type="ECO:0000256" key="2">
    <source>
        <dbReference type="ARBA" id="ARBA00029688"/>
    </source>
</evidence>
<dbReference type="GO" id="GO:0033328">
    <property type="term" value="F:peroxisome membrane targeting sequence binding"/>
    <property type="evidence" value="ECO:0007669"/>
    <property type="project" value="TreeGrafter"/>
</dbReference>
<dbReference type="InterPro" id="IPR006708">
    <property type="entry name" value="Pex19"/>
</dbReference>
<evidence type="ECO:0000313" key="4">
    <source>
        <dbReference type="EMBL" id="KFM83222.1"/>
    </source>
</evidence>
<proteinExistence type="inferred from homology"/>
<dbReference type="Pfam" id="PF04614">
    <property type="entry name" value="Pex19"/>
    <property type="match status" value="1"/>
</dbReference>
<dbReference type="STRING" id="407821.A0A087V0T3"/>
<comment type="similarity">
    <text evidence="1">Belongs to the peroxin-19 family.</text>
</comment>
<gene>
    <name evidence="4" type="ORF">X975_02228</name>
</gene>
<dbReference type="InterPro" id="IPR038322">
    <property type="entry name" value="Pex19_C_sf"/>
</dbReference>
<dbReference type="PANTHER" id="PTHR12774:SF2">
    <property type="entry name" value="PEROXISOMAL BIOGENESIS FACTOR 19"/>
    <property type="match status" value="1"/>
</dbReference>
<organism evidence="4 5">
    <name type="scientific">Stegodyphus mimosarum</name>
    <name type="common">African social velvet spider</name>
    <dbReference type="NCBI Taxonomy" id="407821"/>
    <lineage>
        <taxon>Eukaryota</taxon>
        <taxon>Metazoa</taxon>
        <taxon>Ecdysozoa</taxon>
        <taxon>Arthropoda</taxon>
        <taxon>Chelicerata</taxon>
        <taxon>Arachnida</taxon>
        <taxon>Araneae</taxon>
        <taxon>Araneomorphae</taxon>
        <taxon>Entelegynae</taxon>
        <taxon>Eresoidea</taxon>
        <taxon>Eresidae</taxon>
        <taxon>Stegodyphus</taxon>
    </lineage>
</organism>